<dbReference type="PANTHER" id="PTHR43065:SF10">
    <property type="entry name" value="PEROXIDE STRESS-ACTIVATED HISTIDINE KINASE MAK3"/>
    <property type="match status" value="1"/>
</dbReference>
<evidence type="ECO:0000256" key="9">
    <source>
        <dbReference type="ARBA" id="ARBA00022777"/>
    </source>
</evidence>
<dbReference type="InterPro" id="IPR036890">
    <property type="entry name" value="HATPase_C_sf"/>
</dbReference>
<evidence type="ECO:0000256" key="15">
    <source>
        <dbReference type="SAM" id="Phobius"/>
    </source>
</evidence>
<dbReference type="EMBL" id="CP002156">
    <property type="protein sequence ID" value="ADM08358.1"/>
    <property type="molecule type" value="Genomic_DNA"/>
</dbReference>
<dbReference type="Gene3D" id="3.30.450.20">
    <property type="entry name" value="PAS domain"/>
    <property type="match status" value="1"/>
</dbReference>
<proteinExistence type="predicted"/>
<dbReference type="Gene3D" id="6.10.340.10">
    <property type="match status" value="1"/>
</dbReference>
<keyword evidence="13 15" id="KW-0472">Membrane</keyword>
<evidence type="ECO:0000256" key="5">
    <source>
        <dbReference type="ARBA" id="ARBA00022553"/>
    </source>
</evidence>
<evidence type="ECO:0000259" key="17">
    <source>
        <dbReference type="PROSITE" id="PS50885"/>
    </source>
</evidence>
<organism evidence="18 19">
    <name type="scientific">Parvularcula bermudensis (strain ATCC BAA-594 / HTCC2503 / KCTC 12087)</name>
    <dbReference type="NCBI Taxonomy" id="314260"/>
    <lineage>
        <taxon>Bacteria</taxon>
        <taxon>Pseudomonadati</taxon>
        <taxon>Pseudomonadota</taxon>
        <taxon>Alphaproteobacteria</taxon>
        <taxon>Parvularculales</taxon>
        <taxon>Parvularculaceae</taxon>
        <taxon>Parvularcula</taxon>
    </lineage>
</organism>
<dbReference type="HOGENOM" id="CLU_019564_1_0_5"/>
<dbReference type="InterPro" id="IPR003661">
    <property type="entry name" value="HisK_dim/P_dom"/>
</dbReference>
<dbReference type="STRING" id="314260.PB2503_01397"/>
<evidence type="ECO:0000256" key="6">
    <source>
        <dbReference type="ARBA" id="ARBA00022679"/>
    </source>
</evidence>
<dbReference type="GO" id="GO:0005524">
    <property type="term" value="F:ATP binding"/>
    <property type="evidence" value="ECO:0007669"/>
    <property type="project" value="UniProtKB-KW"/>
</dbReference>
<evidence type="ECO:0000313" key="18">
    <source>
        <dbReference type="EMBL" id="ADM08358.1"/>
    </source>
</evidence>
<dbReference type="CDD" id="cd06225">
    <property type="entry name" value="HAMP"/>
    <property type="match status" value="1"/>
</dbReference>
<dbReference type="AlphaFoldDB" id="E0TBI3"/>
<dbReference type="PANTHER" id="PTHR43065">
    <property type="entry name" value="SENSOR HISTIDINE KINASE"/>
    <property type="match status" value="1"/>
</dbReference>
<dbReference type="OrthoDB" id="9776727at2"/>
<dbReference type="eggNOG" id="COG5000">
    <property type="taxonomic scope" value="Bacteria"/>
</dbReference>
<dbReference type="InterPro" id="IPR035965">
    <property type="entry name" value="PAS-like_dom_sf"/>
</dbReference>
<dbReference type="SUPFAM" id="SSF47384">
    <property type="entry name" value="Homodimeric domain of signal transducing histidine kinase"/>
    <property type="match status" value="1"/>
</dbReference>
<evidence type="ECO:0000256" key="12">
    <source>
        <dbReference type="ARBA" id="ARBA00023012"/>
    </source>
</evidence>
<keyword evidence="7 15" id="KW-0812">Transmembrane</keyword>
<keyword evidence="9" id="KW-0418">Kinase</keyword>
<dbReference type="PROSITE" id="PS50885">
    <property type="entry name" value="HAMP"/>
    <property type="match status" value="1"/>
</dbReference>
<dbReference type="SUPFAM" id="SSF158472">
    <property type="entry name" value="HAMP domain-like"/>
    <property type="match status" value="1"/>
</dbReference>
<evidence type="ECO:0000256" key="10">
    <source>
        <dbReference type="ARBA" id="ARBA00022840"/>
    </source>
</evidence>
<feature type="transmembrane region" description="Helical" evidence="15">
    <location>
        <begin position="69"/>
        <end position="90"/>
    </location>
</feature>
<dbReference type="InterPro" id="IPR017232">
    <property type="entry name" value="NtrY"/>
</dbReference>
<dbReference type="InterPro" id="IPR013656">
    <property type="entry name" value="PAS_4"/>
</dbReference>
<feature type="transmembrane region" description="Helical" evidence="15">
    <location>
        <begin position="110"/>
        <end position="132"/>
    </location>
</feature>
<dbReference type="SUPFAM" id="SSF55785">
    <property type="entry name" value="PYP-like sensor domain (PAS domain)"/>
    <property type="match status" value="1"/>
</dbReference>
<evidence type="ECO:0000313" key="19">
    <source>
        <dbReference type="Proteomes" id="UP000001302"/>
    </source>
</evidence>
<evidence type="ECO:0000256" key="2">
    <source>
        <dbReference type="ARBA" id="ARBA00004651"/>
    </source>
</evidence>
<dbReference type="RefSeq" id="WP_013299332.1">
    <property type="nucleotide sequence ID" value="NC_014414.1"/>
</dbReference>
<evidence type="ECO:0000256" key="13">
    <source>
        <dbReference type="ARBA" id="ARBA00023136"/>
    </source>
</evidence>
<keyword evidence="12" id="KW-0902">Two-component regulatory system</keyword>
<dbReference type="InterPro" id="IPR005467">
    <property type="entry name" value="His_kinase_dom"/>
</dbReference>
<dbReference type="Pfam" id="PF02518">
    <property type="entry name" value="HATPase_c"/>
    <property type="match status" value="1"/>
</dbReference>
<dbReference type="PRINTS" id="PR00344">
    <property type="entry name" value="BCTRLSENSOR"/>
</dbReference>
<dbReference type="InterPro" id="IPR004358">
    <property type="entry name" value="Sig_transdc_His_kin-like_C"/>
</dbReference>
<keyword evidence="6" id="KW-0808">Transferase</keyword>
<comment type="subcellular location">
    <subcellularLocation>
        <location evidence="2">Cell membrane</location>
        <topology evidence="2">Multi-pass membrane protein</topology>
    </subcellularLocation>
</comment>
<keyword evidence="4" id="KW-1003">Cell membrane</keyword>
<protein>
    <recommendedName>
        <fullName evidence="3">histidine kinase</fullName>
        <ecNumber evidence="3">2.7.13.3</ecNumber>
    </recommendedName>
</protein>
<reference evidence="19" key="1">
    <citation type="submission" date="2010-08" db="EMBL/GenBank/DDBJ databases">
        <title>Genome sequence of Parvularcula bermudensis HTCC2503.</title>
        <authorList>
            <person name="Kang D.-M."/>
            <person name="Oh H.-M."/>
            <person name="Cho J.-C."/>
        </authorList>
    </citation>
    <scope>NUCLEOTIDE SEQUENCE [LARGE SCALE GENOMIC DNA]</scope>
    <source>
        <strain evidence="19">ATCC BAA-594 / HTCC2503 / KCTC 12087</strain>
    </source>
</reference>
<keyword evidence="5" id="KW-0597">Phosphoprotein</keyword>
<dbReference type="Pfam" id="PF00512">
    <property type="entry name" value="HisKA"/>
    <property type="match status" value="1"/>
</dbReference>
<dbReference type="Gene3D" id="1.10.287.130">
    <property type="match status" value="1"/>
</dbReference>
<dbReference type="Gene3D" id="3.30.565.10">
    <property type="entry name" value="Histidine kinase-like ATPase, C-terminal domain"/>
    <property type="match status" value="1"/>
</dbReference>
<dbReference type="EC" id="2.7.13.3" evidence="3"/>
<feature type="domain" description="Histidine kinase" evidence="16">
    <location>
        <begin position="526"/>
        <end position="747"/>
    </location>
</feature>
<dbReference type="SMART" id="SM00304">
    <property type="entry name" value="HAMP"/>
    <property type="match status" value="1"/>
</dbReference>
<keyword evidence="11 15" id="KW-1133">Transmembrane helix</keyword>
<dbReference type="Pfam" id="PF00672">
    <property type="entry name" value="HAMP"/>
    <property type="match status" value="1"/>
</dbReference>
<dbReference type="GO" id="GO:0000155">
    <property type="term" value="F:phosphorelay sensor kinase activity"/>
    <property type="evidence" value="ECO:0007669"/>
    <property type="project" value="InterPro"/>
</dbReference>
<keyword evidence="19" id="KW-1185">Reference proteome</keyword>
<evidence type="ECO:0000256" key="4">
    <source>
        <dbReference type="ARBA" id="ARBA00022475"/>
    </source>
</evidence>
<dbReference type="SMART" id="SM00387">
    <property type="entry name" value="HATPase_c"/>
    <property type="match status" value="1"/>
</dbReference>
<dbReference type="GO" id="GO:0005886">
    <property type="term" value="C:plasma membrane"/>
    <property type="evidence" value="ECO:0007669"/>
    <property type="project" value="UniProtKB-SubCell"/>
</dbReference>
<feature type="region of interest" description="Disordered" evidence="14">
    <location>
        <begin position="1"/>
        <end position="26"/>
    </location>
</feature>
<dbReference type="InterPro" id="IPR003594">
    <property type="entry name" value="HATPase_dom"/>
</dbReference>
<dbReference type="Pfam" id="PF08448">
    <property type="entry name" value="PAS_4"/>
    <property type="match status" value="1"/>
</dbReference>
<evidence type="ECO:0000256" key="3">
    <source>
        <dbReference type="ARBA" id="ARBA00012438"/>
    </source>
</evidence>
<dbReference type="PIRSF" id="PIRSF037532">
    <property type="entry name" value="STHK_NtrY"/>
    <property type="match status" value="1"/>
</dbReference>
<dbReference type="CDD" id="cd00082">
    <property type="entry name" value="HisKA"/>
    <property type="match status" value="1"/>
</dbReference>
<accession>E0TBI3</accession>
<evidence type="ECO:0000259" key="16">
    <source>
        <dbReference type="PROSITE" id="PS50109"/>
    </source>
</evidence>
<dbReference type="SUPFAM" id="SSF55874">
    <property type="entry name" value="ATPase domain of HSP90 chaperone/DNA topoisomerase II/histidine kinase"/>
    <property type="match status" value="1"/>
</dbReference>
<reference evidence="18 19" key="2">
    <citation type="journal article" date="2011" name="J. Bacteriol.">
        <title>Complete genome sequence of strain HTCC2503T of Parvularcula bermudensis, the type species of the order "Parvularculales" in the class Alphaproteobacteria.</title>
        <authorList>
            <person name="Oh H.M."/>
            <person name="Kang I."/>
            <person name="Vergin K.L."/>
            <person name="Kang D."/>
            <person name="Rhee K.H."/>
            <person name="Giovannoni S.J."/>
            <person name="Cho J.C."/>
        </authorList>
    </citation>
    <scope>NUCLEOTIDE SEQUENCE [LARGE SCALE GENOMIC DNA]</scope>
    <source>
        <strain evidence="19">ATCC BAA-594 / HTCC2503 / KCTC 12087</strain>
    </source>
</reference>
<dbReference type="PROSITE" id="PS50109">
    <property type="entry name" value="HIS_KIN"/>
    <property type="match status" value="1"/>
</dbReference>
<sequence>MISSPDRYLPTTGAETTASPRGGGAVSRLPHLRSRLTPVALAGAAILVFILTAYGLSNVVEGVSAPVRGLFGLVAVGAMGLSVLVLARLVEVFVEDRGHLRGARLQKRFVALLLGVAVVPAMAAFVLAGTVLKTFSEEFFVERVTAANAVARDFANGYFTAESRKIGPQVVQLAADLALQARAGLDPETQPIGFRKYLLGQAILRDFTAVTILDRDLNVIVQVNRRSGQPFRLPPLRYFEDVSTPGAIPFKYDAHDKRVFDAAYALLYSPQDQFIVAYKAENAALAEQLLRVRNFRDETIGIRQRLEKLTGTFTIGFGLVMILLLLTAMWIGIMVANGIIRPVRQLATAAEAVSRGHLVRHPDLETAQGELGELGRIFNDMTEKLALQRRELLLANRQSQARRRFIETVVSGVPSGVLNVRREGTIALSNPSADAILSPEGEALTGRQLLDVAPELAPFFEETSPLAGREAQNQIEINRRGQTRIINVQVRPDDKDRPRGTLITLDDITELVAAQRNAAWGEVARRIAHEIKNPLTPIQLSAERLKRRYGDKIGEDREVFEACTDTIVRHVGDIGRMVAEFSSFARMPAPVLSECDMRETVRAAAETFAIAYPTISFRYILPDGPVPMRCDSRLMRQAIMNLVKNGVEAITEDEGSGKKKGEMIVSLEEGETNVVISITDNGRGLPQKDRARLTDPYMTTRVKGTGLGLAIVRKAVEEHSGQFSLIDRGAEDGAPGAVARIVLPKRSSYEQGDEPPTRQAV</sequence>
<dbReference type="InterPro" id="IPR036097">
    <property type="entry name" value="HisK_dim/P_sf"/>
</dbReference>
<evidence type="ECO:0000256" key="8">
    <source>
        <dbReference type="ARBA" id="ARBA00022741"/>
    </source>
</evidence>
<dbReference type="InterPro" id="IPR045671">
    <property type="entry name" value="NtrY-like_N"/>
</dbReference>
<dbReference type="KEGG" id="pbr:PB2503_01397"/>
<evidence type="ECO:0000256" key="7">
    <source>
        <dbReference type="ARBA" id="ARBA00022692"/>
    </source>
</evidence>
<feature type="transmembrane region" description="Helical" evidence="15">
    <location>
        <begin position="313"/>
        <end position="336"/>
    </location>
</feature>
<feature type="transmembrane region" description="Helical" evidence="15">
    <location>
        <begin position="36"/>
        <end position="57"/>
    </location>
</feature>
<dbReference type="Pfam" id="PF19312">
    <property type="entry name" value="NtrY_N"/>
    <property type="match status" value="1"/>
</dbReference>
<keyword evidence="10" id="KW-0067">ATP-binding</keyword>
<comment type="catalytic activity">
    <reaction evidence="1">
        <text>ATP + protein L-histidine = ADP + protein N-phospho-L-histidine.</text>
        <dbReference type="EC" id="2.7.13.3"/>
    </reaction>
</comment>
<keyword evidence="8" id="KW-0547">Nucleotide-binding</keyword>
<evidence type="ECO:0000256" key="14">
    <source>
        <dbReference type="SAM" id="MobiDB-lite"/>
    </source>
</evidence>
<evidence type="ECO:0000256" key="1">
    <source>
        <dbReference type="ARBA" id="ARBA00000085"/>
    </source>
</evidence>
<gene>
    <name evidence="18" type="ordered locus">PB2503_01397</name>
</gene>
<dbReference type="SMART" id="SM00388">
    <property type="entry name" value="HisKA"/>
    <property type="match status" value="1"/>
</dbReference>
<name>E0TBI3_PARBH</name>
<evidence type="ECO:0000256" key="11">
    <source>
        <dbReference type="ARBA" id="ARBA00022989"/>
    </source>
</evidence>
<dbReference type="Proteomes" id="UP000001302">
    <property type="component" value="Chromosome"/>
</dbReference>
<feature type="domain" description="HAMP" evidence="17">
    <location>
        <begin position="337"/>
        <end position="390"/>
    </location>
</feature>
<dbReference type="InterPro" id="IPR003660">
    <property type="entry name" value="HAMP_dom"/>
</dbReference>